<dbReference type="Proteomes" id="UP000006038">
    <property type="component" value="Chromosome 8"/>
</dbReference>
<feature type="domain" description="F-box" evidence="1">
    <location>
        <begin position="17"/>
        <end position="65"/>
    </location>
</feature>
<dbReference type="PANTHER" id="PTHR38926:SF71">
    <property type="entry name" value="OS08G0194350 PROTEIN"/>
    <property type="match status" value="1"/>
</dbReference>
<dbReference type="STRING" id="4533.J3MR35"/>
<dbReference type="InterPro" id="IPR036047">
    <property type="entry name" value="F-box-like_dom_sf"/>
</dbReference>
<dbReference type="SUPFAM" id="SSF81383">
    <property type="entry name" value="F-box domain"/>
    <property type="match status" value="1"/>
</dbReference>
<accession>J3MR35</accession>
<evidence type="ECO:0000313" key="2">
    <source>
        <dbReference type="EnsemblPlants" id="OB08G15640.1"/>
    </source>
</evidence>
<dbReference type="Gene3D" id="1.20.1280.50">
    <property type="match status" value="1"/>
</dbReference>
<reference evidence="2" key="1">
    <citation type="journal article" date="2013" name="Nat. Commun.">
        <title>Whole-genome sequencing of Oryza brachyantha reveals mechanisms underlying Oryza genome evolution.</title>
        <authorList>
            <person name="Chen J."/>
            <person name="Huang Q."/>
            <person name="Gao D."/>
            <person name="Wang J."/>
            <person name="Lang Y."/>
            <person name="Liu T."/>
            <person name="Li B."/>
            <person name="Bai Z."/>
            <person name="Luis Goicoechea J."/>
            <person name="Liang C."/>
            <person name="Chen C."/>
            <person name="Zhang W."/>
            <person name="Sun S."/>
            <person name="Liao Y."/>
            <person name="Zhang X."/>
            <person name="Yang L."/>
            <person name="Song C."/>
            <person name="Wang M."/>
            <person name="Shi J."/>
            <person name="Liu G."/>
            <person name="Liu J."/>
            <person name="Zhou H."/>
            <person name="Zhou W."/>
            <person name="Yu Q."/>
            <person name="An N."/>
            <person name="Chen Y."/>
            <person name="Cai Q."/>
            <person name="Wang B."/>
            <person name="Liu B."/>
            <person name="Min J."/>
            <person name="Huang Y."/>
            <person name="Wu H."/>
            <person name="Li Z."/>
            <person name="Zhang Y."/>
            <person name="Yin Y."/>
            <person name="Song W."/>
            <person name="Jiang J."/>
            <person name="Jackson S.A."/>
            <person name="Wing R.A."/>
            <person name="Wang J."/>
            <person name="Chen M."/>
        </authorList>
    </citation>
    <scope>NUCLEOTIDE SEQUENCE [LARGE SCALE GENOMIC DNA]</scope>
    <source>
        <strain evidence="2">cv. IRGC 101232</strain>
    </source>
</reference>
<proteinExistence type="predicted"/>
<dbReference type="OMA" id="CELMDYI"/>
<dbReference type="AlphaFoldDB" id="J3MR35"/>
<dbReference type="InterPro" id="IPR001810">
    <property type="entry name" value="F-box_dom"/>
</dbReference>
<dbReference type="eggNOG" id="KOG1947">
    <property type="taxonomic scope" value="Eukaryota"/>
</dbReference>
<keyword evidence="3" id="KW-1185">Reference proteome</keyword>
<protein>
    <recommendedName>
        <fullName evidence="1">F-box domain-containing protein</fullName>
    </recommendedName>
</protein>
<sequence length="117" mass="12865">MDAVTVSPAPATPPVPAREWSELPLDALCVVFAKLGAVELLRGTGSLVCRSWQKATMAPDVWRTVDMMTHHQMLRWTKASGLCAMAKVAVDRADGQLEVFMGSKFVTNQLLTYICDR</sequence>
<dbReference type="EnsemblPlants" id="OB08G15640.1">
    <property type="protein sequence ID" value="OB08G15640.1"/>
    <property type="gene ID" value="OB08G15640"/>
</dbReference>
<dbReference type="Gramene" id="OB08G15640.1">
    <property type="protein sequence ID" value="OB08G15640.1"/>
    <property type="gene ID" value="OB08G15640"/>
</dbReference>
<reference evidence="2" key="2">
    <citation type="submission" date="2013-04" db="UniProtKB">
        <authorList>
            <consortium name="EnsemblPlants"/>
        </authorList>
    </citation>
    <scope>IDENTIFICATION</scope>
</reference>
<dbReference type="HOGENOM" id="CLU_110011_2_0_1"/>
<dbReference type="Pfam" id="PF12937">
    <property type="entry name" value="F-box-like"/>
    <property type="match status" value="1"/>
</dbReference>
<dbReference type="PANTHER" id="PTHR38926">
    <property type="entry name" value="F-BOX DOMAIN CONTAINING PROTEIN, EXPRESSED"/>
    <property type="match status" value="1"/>
</dbReference>
<evidence type="ECO:0000259" key="1">
    <source>
        <dbReference type="PROSITE" id="PS50181"/>
    </source>
</evidence>
<name>J3MR35_ORYBR</name>
<dbReference type="PROSITE" id="PS50181">
    <property type="entry name" value="FBOX"/>
    <property type="match status" value="1"/>
</dbReference>
<organism evidence="2">
    <name type="scientific">Oryza brachyantha</name>
    <name type="common">malo sina</name>
    <dbReference type="NCBI Taxonomy" id="4533"/>
    <lineage>
        <taxon>Eukaryota</taxon>
        <taxon>Viridiplantae</taxon>
        <taxon>Streptophyta</taxon>
        <taxon>Embryophyta</taxon>
        <taxon>Tracheophyta</taxon>
        <taxon>Spermatophyta</taxon>
        <taxon>Magnoliopsida</taxon>
        <taxon>Liliopsida</taxon>
        <taxon>Poales</taxon>
        <taxon>Poaceae</taxon>
        <taxon>BOP clade</taxon>
        <taxon>Oryzoideae</taxon>
        <taxon>Oryzeae</taxon>
        <taxon>Oryzinae</taxon>
        <taxon>Oryza</taxon>
    </lineage>
</organism>
<evidence type="ECO:0000313" key="3">
    <source>
        <dbReference type="Proteomes" id="UP000006038"/>
    </source>
</evidence>